<dbReference type="CDD" id="cd05233">
    <property type="entry name" value="SDR_c"/>
    <property type="match status" value="1"/>
</dbReference>
<keyword evidence="2" id="KW-0560">Oxidoreductase</keyword>
<dbReference type="GO" id="GO:0016491">
    <property type="term" value="F:oxidoreductase activity"/>
    <property type="evidence" value="ECO:0007669"/>
    <property type="project" value="UniProtKB-KW"/>
</dbReference>
<accession>A0A2M7TH74</accession>
<dbReference type="InterPro" id="IPR036291">
    <property type="entry name" value="NAD(P)-bd_dom_sf"/>
</dbReference>
<comment type="similarity">
    <text evidence="1 3">Belongs to the short-chain dehydrogenases/reductases (SDR) family.</text>
</comment>
<evidence type="ECO:0000256" key="3">
    <source>
        <dbReference type="RuleBase" id="RU000363"/>
    </source>
</evidence>
<comment type="caution">
    <text evidence="4">The sequence shown here is derived from an EMBL/GenBank/DDBJ whole genome shotgun (WGS) entry which is preliminary data.</text>
</comment>
<dbReference type="SUPFAM" id="SSF51735">
    <property type="entry name" value="NAD(P)-binding Rossmann-fold domains"/>
    <property type="match status" value="1"/>
</dbReference>
<reference evidence="5" key="1">
    <citation type="submission" date="2017-09" db="EMBL/GenBank/DDBJ databases">
        <title>Depth-based differentiation of microbial function through sediment-hosted aquifers and enrichment of novel symbionts in the deep terrestrial subsurface.</title>
        <authorList>
            <person name="Probst A.J."/>
            <person name="Ladd B."/>
            <person name="Jarett J.K."/>
            <person name="Geller-Mcgrath D.E."/>
            <person name="Sieber C.M.K."/>
            <person name="Emerson J.B."/>
            <person name="Anantharaman K."/>
            <person name="Thomas B.C."/>
            <person name="Malmstrom R."/>
            <person name="Stieglmeier M."/>
            <person name="Klingl A."/>
            <person name="Woyke T."/>
            <person name="Ryan C.M."/>
            <person name="Banfield J.F."/>
        </authorList>
    </citation>
    <scope>NUCLEOTIDE SEQUENCE [LARGE SCALE GENOMIC DNA]</scope>
</reference>
<sequence length="243" mass="26525">MENQNYLTGKIVVITGASQGLGKQLALQLSALDTKLALIARTKTDLTKVATEISKNGGSAEYFVCDITNLSQVQTTFENIVKKFGTIDILVNGAGIWTTDELEQRNPELIEKAFLVNSVGPIYCTKQVLPIMQNKNSGHILNVISKAGLDITDNKDWPTYTATKWAVTGYTKAIEHALVDTKIKVSAFYPAGFESNIFETAGEIDAHNQPWMMRTADVANAIVTMLNTPDDLVIKSIELSNVG</sequence>
<dbReference type="Proteomes" id="UP000228920">
    <property type="component" value="Unassembled WGS sequence"/>
</dbReference>
<name>A0A2M7TH74_UNCKA</name>
<evidence type="ECO:0008006" key="6">
    <source>
        <dbReference type="Google" id="ProtNLM"/>
    </source>
</evidence>
<evidence type="ECO:0000256" key="1">
    <source>
        <dbReference type="ARBA" id="ARBA00006484"/>
    </source>
</evidence>
<proteinExistence type="inferred from homology"/>
<dbReference type="PRINTS" id="PR00080">
    <property type="entry name" value="SDRFAMILY"/>
</dbReference>
<evidence type="ECO:0000313" key="4">
    <source>
        <dbReference type="EMBL" id="PIZ45557.1"/>
    </source>
</evidence>
<dbReference type="Gene3D" id="3.40.50.720">
    <property type="entry name" value="NAD(P)-binding Rossmann-like Domain"/>
    <property type="match status" value="1"/>
</dbReference>
<dbReference type="PANTHER" id="PTHR44196">
    <property type="entry name" value="DEHYDROGENASE/REDUCTASE SDR FAMILY MEMBER 7B"/>
    <property type="match status" value="1"/>
</dbReference>
<dbReference type="AlphaFoldDB" id="A0A2M7TH74"/>
<dbReference type="InterPro" id="IPR002347">
    <property type="entry name" value="SDR_fam"/>
</dbReference>
<organism evidence="4 5">
    <name type="scientific">candidate division WWE3 bacterium CG_4_10_14_0_2_um_filter_41_14</name>
    <dbReference type="NCBI Taxonomy" id="1975072"/>
    <lineage>
        <taxon>Bacteria</taxon>
        <taxon>Katanobacteria</taxon>
    </lineage>
</organism>
<dbReference type="PRINTS" id="PR00081">
    <property type="entry name" value="GDHRDH"/>
</dbReference>
<evidence type="ECO:0000256" key="2">
    <source>
        <dbReference type="ARBA" id="ARBA00023002"/>
    </source>
</evidence>
<dbReference type="Pfam" id="PF00106">
    <property type="entry name" value="adh_short"/>
    <property type="match status" value="1"/>
</dbReference>
<evidence type="ECO:0000313" key="5">
    <source>
        <dbReference type="Proteomes" id="UP000228920"/>
    </source>
</evidence>
<dbReference type="EMBL" id="PFNL01000131">
    <property type="protein sequence ID" value="PIZ45557.1"/>
    <property type="molecule type" value="Genomic_DNA"/>
</dbReference>
<gene>
    <name evidence="4" type="ORF">COY32_05075</name>
</gene>
<dbReference type="PANTHER" id="PTHR44196:SF1">
    <property type="entry name" value="DEHYDROGENASE_REDUCTASE SDR FAMILY MEMBER 7B"/>
    <property type="match status" value="1"/>
</dbReference>
<dbReference type="GO" id="GO:0016020">
    <property type="term" value="C:membrane"/>
    <property type="evidence" value="ECO:0007669"/>
    <property type="project" value="TreeGrafter"/>
</dbReference>
<protein>
    <recommendedName>
        <fullName evidence="6">Short-chain dehydrogenase</fullName>
    </recommendedName>
</protein>